<gene>
    <name evidence="5" type="ORF">PIIN_02590</name>
</gene>
<evidence type="ECO:0000256" key="3">
    <source>
        <dbReference type="SAM" id="MobiDB-lite"/>
    </source>
</evidence>
<organism evidence="5 6">
    <name type="scientific">Serendipita indica (strain DSM 11827)</name>
    <name type="common">Root endophyte fungus</name>
    <name type="synonym">Piriformospora indica</name>
    <dbReference type="NCBI Taxonomy" id="1109443"/>
    <lineage>
        <taxon>Eukaryota</taxon>
        <taxon>Fungi</taxon>
        <taxon>Dikarya</taxon>
        <taxon>Basidiomycota</taxon>
        <taxon>Agaricomycotina</taxon>
        <taxon>Agaricomycetes</taxon>
        <taxon>Sebacinales</taxon>
        <taxon>Serendipitaceae</taxon>
        <taxon>Serendipita</taxon>
    </lineage>
</organism>
<dbReference type="Pfam" id="PF00931">
    <property type="entry name" value="NB-ARC"/>
    <property type="match status" value="1"/>
</dbReference>
<dbReference type="Pfam" id="PF13374">
    <property type="entry name" value="TPR_10"/>
    <property type="match status" value="1"/>
</dbReference>
<dbReference type="Gene3D" id="3.40.50.300">
    <property type="entry name" value="P-loop containing nucleotide triphosphate hydrolases"/>
    <property type="match status" value="1"/>
</dbReference>
<proteinExistence type="predicted"/>
<dbReference type="SUPFAM" id="SSF52151">
    <property type="entry name" value="FabD/lysophospholipase-like"/>
    <property type="match status" value="1"/>
</dbReference>
<evidence type="ECO:0000313" key="6">
    <source>
        <dbReference type="Proteomes" id="UP000007148"/>
    </source>
</evidence>
<dbReference type="PANTHER" id="PTHR46082:SF11">
    <property type="entry name" value="AAA+ ATPASE DOMAIN-CONTAINING PROTEIN-RELATED"/>
    <property type="match status" value="1"/>
</dbReference>
<dbReference type="OrthoDB" id="3263666at2759"/>
<feature type="domain" description="PNPLA" evidence="4">
    <location>
        <begin position="12"/>
        <end position="207"/>
    </location>
</feature>
<dbReference type="InterPro" id="IPR011990">
    <property type="entry name" value="TPR-like_helical_dom_sf"/>
</dbReference>
<dbReference type="InterPro" id="IPR002641">
    <property type="entry name" value="PNPLA_dom"/>
</dbReference>
<dbReference type="eggNOG" id="KOG1840">
    <property type="taxonomic scope" value="Eukaryota"/>
</dbReference>
<keyword evidence="6" id="KW-1185">Reference proteome</keyword>
<dbReference type="EMBL" id="CAFZ01000039">
    <property type="protein sequence ID" value="CCA68726.1"/>
    <property type="molecule type" value="Genomic_DNA"/>
</dbReference>
<feature type="region of interest" description="Disordered" evidence="3">
    <location>
        <begin position="1688"/>
        <end position="1766"/>
    </location>
</feature>
<sequence>MRLKTPDRLKILILDGGDSKCLSQLEILRQLLHRVEMDTGNVLHPCEYFDLIVASGAGAVIGILLAVLRLSTQDAMEAFVGLCTQVFPPEGCQPSARTDLLESAINKLLTVHSIPLDTSFEDTKGKSNGSCRLAIGYLSTANIAACRLLRNYPTRSAPVNMTIAQAIKLAWATPGLFSPVFVGPDESRGESLISSVNGYNNPTLVAIKEAFDLFGPDARVSCLLSLGSGKAAVRSLGATESDVYSTLEQLAVDCEATAEEVQRRIGSLGVYSRFSVERGLEFIRPEDGVNGILSHTKIYLEGDAVSAAMDNCLRTAEFPSAVTLEQLFRARPRGLASSHGLPPLSAFYVPRPAVMQAMVATLLDSNDLGQRVMIISGLGGSGKTQCVLKFCREYEDSYQHILFIDASSAETIKSSLIARVRTLGREYTFQAVEDILQLLAHPDSIVTRRWLLVFDNADSNLLDLRDYFPECEHGSILVTTRNMNLGALSPRGHLKLGVMSSEESIEALLASAMEPGTTPTDDEKEIAAEIVQQLGYLPVAIVQAGCYIKSQHCLRQYTMRLKHNRRKLLDRPARTREKLKYDHSVYAAFDVTLDVLSPKSRQLLNILSMVHYADFPQPLIAAAAKSHFEYEMCQLLDRPPNYQDTVELLREIFCPEEIFDDDELVDMLDELQQYSLVSLVSTGAIVTLRLHPLVHSWARDRMTPDEAKKYHDAAIRLIASVADWDNILLFPHLSIHVRTLVSSWEELHPNDAVAFAQFLGFDDDCDTRFRVLSEIYEKIRSQYGDKDVRTSRIALELADAYGEVEDVEKMEEMEREAVSIREELLGRDHLETLTALANLASTLNDKGEYDESLKIREEVLATAIRTTGPTSRRSADAMEALAATYNCLNRFKDQEKLLISVIDILKESLGQIHQYTIETMADLSDCYGSQERHEEASKLQKEILHLERSAYGMQHEGTLSTMEWIAKTMMDQQKYKEAEALWLQAIQTRRLMKDPDKVAIANDMAWLARAYRQQQKYADAEALSQEELNLRVELQDDSSVAYCDALSWLCRELQDQKKYEKLPSLTEELLMKRRAILGDDHIDTCVAIGWRGIAAFYEGKHKLAEEMRRQEFEKRKRLQGTAAIEVWNAASWLGRALHDQKRYYDAEVLRREELEGRKKVTGVKHSEYLVSLSWLIQSLIDQNKVADLDDLTTELLEGRLETAGPRAPDTLLAKQYKARSRLLEGKNQEGLDMLLSLLGEQLEVLGPSSHSYLNTMRYIAQAEYELGHNAESSKWRLEEIAGRKQAQGENSGDYLNSLSWVVRCLCELENWSEMEEHSRDLVKGRLALNGAEHSDTLNARQWLARAYFHGAKYDLAKVAFTELVEDWTKLEGPKNQHTLDCIGWLSRVNHAQCQWEEALRLREEEIEGRKSWNEPPNEALANAQSWLVQLLGELGRLEEMERLAWEVFEDRKAIPSTLPSLLTSEKWVARAYFENEKYEQSLEILERIAQSRLDLHGKSHVEYLNVTAWISRILWVLGRLEEAESLRTEELALRVATQGEMDSAVRESTNWMVRILVSAGRQEEARTLAAENVEKARRDQGSGSLATLRSRLALAEVLMKEKVWNQAMLVLKELLAEAGSSTSAEDQVLVPSAKMRLALCHYELGDCNLALPLAEEAFPLLSRRIKKKSPNTTDLRDFMDLVEAGGLRASSHPTSGSIDEPSPRQVPTLEPFEDTNNEEAPDPDDLETVDSSPAPQAAGLSISRQLTPFSQRESFGRRPNNWSMFF</sequence>
<name>G4TBR7_SERID</name>
<evidence type="ECO:0000313" key="5">
    <source>
        <dbReference type="EMBL" id="CCA68726.1"/>
    </source>
</evidence>
<dbReference type="Gene3D" id="1.25.40.10">
    <property type="entry name" value="Tetratricopeptide repeat domain"/>
    <property type="match status" value="6"/>
</dbReference>
<protein>
    <recommendedName>
        <fullName evidence="4">PNPLA domain-containing protein</fullName>
    </recommendedName>
</protein>
<dbReference type="SUPFAM" id="SSF48452">
    <property type="entry name" value="TPR-like"/>
    <property type="match status" value="5"/>
</dbReference>
<dbReference type="PANTHER" id="PTHR46082">
    <property type="entry name" value="ATP/GTP-BINDING PROTEIN-RELATED"/>
    <property type="match status" value="1"/>
</dbReference>
<feature type="compositionally biased region" description="Polar residues" evidence="3">
    <location>
        <begin position="1742"/>
        <end position="1753"/>
    </location>
</feature>
<dbReference type="Proteomes" id="UP000007148">
    <property type="component" value="Unassembled WGS sequence"/>
</dbReference>
<feature type="compositionally biased region" description="Acidic residues" evidence="3">
    <location>
        <begin position="1711"/>
        <end position="1728"/>
    </location>
</feature>
<dbReference type="HOGENOM" id="CLU_002693_0_0_1"/>
<evidence type="ECO:0000256" key="2">
    <source>
        <dbReference type="PROSITE-ProRule" id="PRU01161"/>
    </source>
</evidence>
<evidence type="ECO:0000259" key="4">
    <source>
        <dbReference type="PROSITE" id="PS51635"/>
    </source>
</evidence>
<dbReference type="SUPFAM" id="SSF52540">
    <property type="entry name" value="P-loop containing nucleoside triphosphate hydrolases"/>
    <property type="match status" value="1"/>
</dbReference>
<reference evidence="5 6" key="1">
    <citation type="journal article" date="2011" name="PLoS Pathog.">
        <title>Endophytic Life Strategies Decoded by Genome and Transcriptome Analyses of the Mutualistic Root Symbiont Piriformospora indica.</title>
        <authorList>
            <person name="Zuccaro A."/>
            <person name="Lahrmann U."/>
            <person name="Guldener U."/>
            <person name="Langen G."/>
            <person name="Pfiffi S."/>
            <person name="Biedenkopf D."/>
            <person name="Wong P."/>
            <person name="Samans B."/>
            <person name="Grimm C."/>
            <person name="Basiewicz M."/>
            <person name="Murat C."/>
            <person name="Martin F."/>
            <person name="Kogel K.H."/>
        </authorList>
    </citation>
    <scope>NUCLEOTIDE SEQUENCE [LARGE SCALE GENOMIC DNA]</scope>
    <source>
        <strain evidence="5 6">DSM 11827</strain>
    </source>
</reference>
<dbReference type="eggNOG" id="KOG4231">
    <property type="taxonomic scope" value="Eukaryota"/>
</dbReference>
<comment type="caution">
    <text evidence="2">Lacks conserved residue(s) required for the propagation of feature annotation.</text>
</comment>
<dbReference type="InterPro" id="IPR002182">
    <property type="entry name" value="NB-ARC"/>
</dbReference>
<dbReference type="GO" id="GO:0046486">
    <property type="term" value="P:glycerolipid metabolic process"/>
    <property type="evidence" value="ECO:0007669"/>
    <property type="project" value="UniProtKB-ARBA"/>
</dbReference>
<dbReference type="PROSITE" id="PS51635">
    <property type="entry name" value="PNPLA"/>
    <property type="match status" value="1"/>
</dbReference>
<dbReference type="InterPro" id="IPR016035">
    <property type="entry name" value="Acyl_Trfase/lysoPLipase"/>
</dbReference>
<dbReference type="Pfam" id="PF13424">
    <property type="entry name" value="TPR_12"/>
    <property type="match status" value="1"/>
</dbReference>
<dbReference type="STRING" id="1109443.G4TBR7"/>
<dbReference type="GO" id="GO:0043531">
    <property type="term" value="F:ADP binding"/>
    <property type="evidence" value="ECO:0007669"/>
    <property type="project" value="InterPro"/>
</dbReference>
<accession>G4TBR7</accession>
<dbReference type="InterPro" id="IPR027417">
    <property type="entry name" value="P-loop_NTPase"/>
</dbReference>
<evidence type="ECO:0000256" key="1">
    <source>
        <dbReference type="ARBA" id="ARBA00023098"/>
    </source>
</evidence>
<dbReference type="InterPro" id="IPR053137">
    <property type="entry name" value="NLR-like"/>
</dbReference>
<dbReference type="Gene3D" id="3.40.1090.10">
    <property type="entry name" value="Cytosolic phospholipase A2 catalytic domain"/>
    <property type="match status" value="1"/>
</dbReference>
<keyword evidence="1" id="KW-0443">Lipid metabolism</keyword>
<dbReference type="InParanoid" id="G4TBR7"/>
<comment type="caution">
    <text evidence="5">The sequence shown here is derived from an EMBL/GenBank/DDBJ whole genome shotgun (WGS) entry which is preliminary data.</text>
</comment>